<dbReference type="RefSeq" id="WP_136005140.1">
    <property type="nucleotide sequence ID" value="NZ_SRYW01000008.1"/>
</dbReference>
<evidence type="ECO:0000313" key="1">
    <source>
        <dbReference type="EMBL" id="TGY33855.1"/>
    </source>
</evidence>
<reference evidence="1 2" key="1">
    <citation type="submission" date="2019-04" db="EMBL/GenBank/DDBJ databases">
        <title>Microbes associate with the intestines of laboratory mice.</title>
        <authorList>
            <person name="Navarre W."/>
            <person name="Wong E."/>
            <person name="Huang K."/>
            <person name="Tropini C."/>
            <person name="Ng K."/>
            <person name="Yu B."/>
        </authorList>
    </citation>
    <scope>NUCLEOTIDE SEQUENCE [LARGE SCALE GENOMIC DNA]</scope>
    <source>
        <strain evidence="1 2">NM62_B4-13</strain>
    </source>
</reference>
<dbReference type="AlphaFoldDB" id="A0A4S2CYW5"/>
<proteinExistence type="predicted"/>
<dbReference type="OrthoDB" id="6046738at2"/>
<protein>
    <submittedName>
        <fullName evidence="1">Uncharacterized protein</fullName>
    </submittedName>
</protein>
<dbReference type="Proteomes" id="UP000306631">
    <property type="component" value="Unassembled WGS sequence"/>
</dbReference>
<gene>
    <name evidence="1" type="ORF">E5352_10775</name>
</gene>
<accession>A0A4S2CYW5</accession>
<organism evidence="1 2">
    <name type="scientific">Stenotrophomonas maltophilia</name>
    <name type="common">Pseudomonas maltophilia</name>
    <name type="synonym">Xanthomonas maltophilia</name>
    <dbReference type="NCBI Taxonomy" id="40324"/>
    <lineage>
        <taxon>Bacteria</taxon>
        <taxon>Pseudomonadati</taxon>
        <taxon>Pseudomonadota</taxon>
        <taxon>Gammaproteobacteria</taxon>
        <taxon>Lysobacterales</taxon>
        <taxon>Lysobacteraceae</taxon>
        <taxon>Stenotrophomonas</taxon>
        <taxon>Stenotrophomonas maltophilia group</taxon>
    </lineage>
</organism>
<name>A0A4S2CYW5_STEMA</name>
<comment type="caution">
    <text evidence="1">The sequence shown here is derived from an EMBL/GenBank/DDBJ whole genome shotgun (WGS) entry which is preliminary data.</text>
</comment>
<dbReference type="EMBL" id="SRYW01000008">
    <property type="protein sequence ID" value="TGY33855.1"/>
    <property type="molecule type" value="Genomic_DNA"/>
</dbReference>
<evidence type="ECO:0000313" key="2">
    <source>
        <dbReference type="Proteomes" id="UP000306631"/>
    </source>
</evidence>
<sequence>MLQLSAEQYAALCLPDAGGFAAPLAAETRRDFPAETAGRSEADLQLEVGTSYRYAVSALRITHLPVLVRWVKADVAWARGLRDQAITAVWFNETGTPNATAADLLALLAAAPLAD</sequence>